<dbReference type="EMBL" id="CCKQ01018852">
    <property type="protein sequence ID" value="CDW90851.1"/>
    <property type="molecule type" value="Genomic_DNA"/>
</dbReference>
<reference evidence="1 2" key="1">
    <citation type="submission" date="2014-06" db="EMBL/GenBank/DDBJ databases">
        <authorList>
            <person name="Swart Estienne"/>
        </authorList>
    </citation>
    <scope>NUCLEOTIDE SEQUENCE [LARGE SCALE GENOMIC DNA]</scope>
    <source>
        <strain evidence="1 2">130c</strain>
    </source>
</reference>
<sequence length="76" mass="8978">MSSEQQSSGSEKFNQFIEMNKVLLNCYSKTLPVQYALMEALDQKDFCYRERIQIEEYLMRGKIAPRDFFAAAREQL</sequence>
<dbReference type="InParanoid" id="A0A078B9F8"/>
<gene>
    <name evidence="1" type="primary">Contig7076.g349</name>
    <name evidence="1" type="ORF">STYLEM_19998</name>
</gene>
<name>A0A078B9F8_STYLE</name>
<organism evidence="1 2">
    <name type="scientific">Stylonychia lemnae</name>
    <name type="common">Ciliate</name>
    <dbReference type="NCBI Taxonomy" id="5949"/>
    <lineage>
        <taxon>Eukaryota</taxon>
        <taxon>Sar</taxon>
        <taxon>Alveolata</taxon>
        <taxon>Ciliophora</taxon>
        <taxon>Intramacronucleata</taxon>
        <taxon>Spirotrichea</taxon>
        <taxon>Stichotrichia</taxon>
        <taxon>Sporadotrichida</taxon>
        <taxon>Oxytrichidae</taxon>
        <taxon>Stylonychinae</taxon>
        <taxon>Stylonychia</taxon>
    </lineage>
</organism>
<dbReference type="AlphaFoldDB" id="A0A078B9F8"/>
<accession>A0A078B9F8</accession>
<evidence type="ECO:0000313" key="1">
    <source>
        <dbReference type="EMBL" id="CDW90851.1"/>
    </source>
</evidence>
<protein>
    <submittedName>
        <fullName evidence="1">Uncharacterized protein</fullName>
    </submittedName>
</protein>
<evidence type="ECO:0000313" key="2">
    <source>
        <dbReference type="Proteomes" id="UP000039865"/>
    </source>
</evidence>
<keyword evidence="2" id="KW-1185">Reference proteome</keyword>
<proteinExistence type="predicted"/>
<dbReference type="Proteomes" id="UP000039865">
    <property type="component" value="Unassembled WGS sequence"/>
</dbReference>